<name>A0ABV6KJV7_9BACI</name>
<dbReference type="InterPro" id="IPR011496">
    <property type="entry name" value="O-GlcNAcase_cat"/>
</dbReference>
<evidence type="ECO:0000256" key="3">
    <source>
        <dbReference type="PROSITE-ProRule" id="PRU01353"/>
    </source>
</evidence>
<dbReference type="RefSeq" id="WP_335960641.1">
    <property type="nucleotide sequence ID" value="NZ_JAXBLX010000011.1"/>
</dbReference>
<keyword evidence="1 3" id="KW-0378">Hydrolase</keyword>
<dbReference type="PANTHER" id="PTHR13170:SF16">
    <property type="entry name" value="PROTEIN O-GLCNACASE"/>
    <property type="match status" value="1"/>
</dbReference>
<evidence type="ECO:0000256" key="1">
    <source>
        <dbReference type="ARBA" id="ARBA00022801"/>
    </source>
</evidence>
<dbReference type="Proteomes" id="UP001589838">
    <property type="component" value="Unassembled WGS sequence"/>
</dbReference>
<protein>
    <submittedName>
        <fullName evidence="5">Protein O-GlcNAcase</fullName>
    </submittedName>
</protein>
<sequence>MNKSPFEIRGVIEGFYGVFYTTPERNDLIRFIGEQGYNFYIYGPKNDRQHRARWREPYPDFIMKQFSETIAIAKEVGVDFCYSIGSGVSINYASEEDFSYIQTKFQAFYDLGVRTFAITLDDIKSEFLHEEEKRAFRSYAHAHVELCNKLYDWLKTLDESCHLMLCPTDYHGTPPFSSYIYEIGNGLHPDIDIFYTGADITTPTISQLDAEEFANAVNRKPIIWDNYPVNDLAMTGEMHISPITGRDASLYKSSKGFVVNTMSQVEASKISLLTFADYFFDPINYQPWASWEKALLKIGGEDYVDDLKRFAENSLYSCLGHNEAKTLDLLTKATMDSLYEGEKATTSYAVQELYQYFDSLDEAGYQLKFRMGNYKLRNELIPWIQLMESWAWAGRRSIAVLRAVENNKDVKGPLNWLVENVNEIEQHPMRFAGTVVQPLIDYARKKAEVRKEEVYE</sequence>
<reference evidence="5 6" key="1">
    <citation type="submission" date="2024-09" db="EMBL/GenBank/DDBJ databases">
        <authorList>
            <person name="Sun Q."/>
            <person name="Mori K."/>
        </authorList>
    </citation>
    <scope>NUCLEOTIDE SEQUENCE [LARGE SCALE GENOMIC DNA]</scope>
    <source>
        <strain evidence="5 6">NCAIM B.02610</strain>
    </source>
</reference>
<evidence type="ECO:0000259" key="4">
    <source>
        <dbReference type="PROSITE" id="PS52009"/>
    </source>
</evidence>
<dbReference type="Gene3D" id="3.20.20.80">
    <property type="entry name" value="Glycosidases"/>
    <property type="match status" value="1"/>
</dbReference>
<dbReference type="InterPro" id="IPR017853">
    <property type="entry name" value="GH"/>
</dbReference>
<feature type="domain" description="GH84" evidence="4">
    <location>
        <begin position="7"/>
        <end position="283"/>
    </location>
</feature>
<proteinExistence type="inferred from homology"/>
<gene>
    <name evidence="5" type="ORF">ACFFHM_16790</name>
</gene>
<dbReference type="InterPro" id="IPR051822">
    <property type="entry name" value="Glycosyl_Hydrolase_84"/>
</dbReference>
<evidence type="ECO:0000313" key="6">
    <source>
        <dbReference type="Proteomes" id="UP001589838"/>
    </source>
</evidence>
<dbReference type="SUPFAM" id="SSF140657">
    <property type="entry name" value="Hyaluronidase post-catalytic domain-like"/>
    <property type="match status" value="1"/>
</dbReference>
<organism evidence="5 6">
    <name type="scientific">Halalkalibacter kiskunsagensis</name>
    <dbReference type="NCBI Taxonomy" id="1548599"/>
    <lineage>
        <taxon>Bacteria</taxon>
        <taxon>Bacillati</taxon>
        <taxon>Bacillota</taxon>
        <taxon>Bacilli</taxon>
        <taxon>Bacillales</taxon>
        <taxon>Bacillaceae</taxon>
        <taxon>Halalkalibacter</taxon>
    </lineage>
</organism>
<comment type="similarity">
    <text evidence="3">Belongs to the glycosyl hydrolase 84 family.</text>
</comment>
<evidence type="ECO:0000313" key="5">
    <source>
        <dbReference type="EMBL" id="MFC0472111.1"/>
    </source>
</evidence>
<dbReference type="SUPFAM" id="SSF51445">
    <property type="entry name" value="(Trans)glycosidases"/>
    <property type="match status" value="1"/>
</dbReference>
<accession>A0ABV6KJV7</accession>
<dbReference type="Gene3D" id="1.20.58.460">
    <property type="entry name" value="Hyaluronidase post-catalytic domain-like"/>
    <property type="match status" value="1"/>
</dbReference>
<comment type="caution">
    <text evidence="5">The sequence shown here is derived from an EMBL/GenBank/DDBJ whole genome shotgun (WGS) entry which is preliminary data.</text>
</comment>
<evidence type="ECO:0000256" key="2">
    <source>
        <dbReference type="ARBA" id="ARBA00023295"/>
    </source>
</evidence>
<dbReference type="Pfam" id="PF07555">
    <property type="entry name" value="NAGidase"/>
    <property type="match status" value="1"/>
</dbReference>
<dbReference type="PROSITE" id="PS52009">
    <property type="entry name" value="GH84"/>
    <property type="match status" value="1"/>
</dbReference>
<keyword evidence="6" id="KW-1185">Reference proteome</keyword>
<keyword evidence="2 3" id="KW-0326">Glycosidase</keyword>
<feature type="active site" description="Proton donor" evidence="3">
    <location>
        <position position="122"/>
    </location>
</feature>
<dbReference type="PANTHER" id="PTHR13170">
    <property type="entry name" value="O-GLCNACASE"/>
    <property type="match status" value="1"/>
</dbReference>
<dbReference type="EMBL" id="JBHLUX010000039">
    <property type="protein sequence ID" value="MFC0472111.1"/>
    <property type="molecule type" value="Genomic_DNA"/>
</dbReference>